<protein>
    <submittedName>
        <fullName evidence="1">Uncharacterized protein</fullName>
    </submittedName>
</protein>
<proteinExistence type="predicted"/>
<organism evidence="1 2">
    <name type="scientific">Nesidiocoris tenuis</name>
    <dbReference type="NCBI Taxonomy" id="355587"/>
    <lineage>
        <taxon>Eukaryota</taxon>
        <taxon>Metazoa</taxon>
        <taxon>Ecdysozoa</taxon>
        <taxon>Arthropoda</taxon>
        <taxon>Hexapoda</taxon>
        <taxon>Insecta</taxon>
        <taxon>Pterygota</taxon>
        <taxon>Neoptera</taxon>
        <taxon>Paraneoptera</taxon>
        <taxon>Hemiptera</taxon>
        <taxon>Heteroptera</taxon>
        <taxon>Panheteroptera</taxon>
        <taxon>Cimicomorpha</taxon>
        <taxon>Miridae</taxon>
        <taxon>Dicyphina</taxon>
        <taxon>Nesidiocoris</taxon>
    </lineage>
</organism>
<dbReference type="EMBL" id="AP028909">
    <property type="protein sequence ID" value="BES88833.1"/>
    <property type="molecule type" value="Genomic_DNA"/>
</dbReference>
<dbReference type="Proteomes" id="UP001307889">
    <property type="component" value="Chromosome 1"/>
</dbReference>
<accession>A0ABN7AA04</accession>
<name>A0ABN7AA04_9HEMI</name>
<gene>
    <name evidence="1" type="ORF">NTJ_01640</name>
</gene>
<keyword evidence="2" id="KW-1185">Reference proteome</keyword>
<reference evidence="1 2" key="1">
    <citation type="submission" date="2023-09" db="EMBL/GenBank/DDBJ databases">
        <title>Nesidiocoris tenuis whole genome shotgun sequence.</title>
        <authorList>
            <person name="Shibata T."/>
            <person name="Shimoda M."/>
            <person name="Kobayashi T."/>
            <person name="Uehara T."/>
        </authorList>
    </citation>
    <scope>NUCLEOTIDE SEQUENCE [LARGE SCALE GENOMIC DNA]</scope>
    <source>
        <strain evidence="1 2">Japan</strain>
    </source>
</reference>
<sequence>MRAANCKNDLLGIEGGCPEATLPPMSAMSVSSGGFCTFGLVVPRTMPYSYEGEHLLKYSDYRGDSVNRRLLFTEH</sequence>
<evidence type="ECO:0000313" key="2">
    <source>
        <dbReference type="Proteomes" id="UP001307889"/>
    </source>
</evidence>
<evidence type="ECO:0000313" key="1">
    <source>
        <dbReference type="EMBL" id="BES88833.1"/>
    </source>
</evidence>